<feature type="transmembrane region" description="Helical" evidence="1">
    <location>
        <begin position="323"/>
        <end position="344"/>
    </location>
</feature>
<accession>Q0UY77</accession>
<gene>
    <name evidence="4" type="ORF">SNOG_03287</name>
</gene>
<dbReference type="InterPro" id="IPR053183">
    <property type="entry name" value="ASL1"/>
</dbReference>
<dbReference type="HOGENOM" id="CLU_040908_3_2_1"/>
<dbReference type="AlphaFoldDB" id="Q0UY77"/>
<keyword evidence="1" id="KW-0472">Membrane</keyword>
<dbReference type="PANTHER" id="PTHR34154">
    <property type="entry name" value="ALKALI-SENSITIVE LINKAGE PROTEIN 1"/>
    <property type="match status" value="1"/>
</dbReference>
<dbReference type="GO" id="GO:0071966">
    <property type="term" value="P:fungal-type cell wall polysaccharide metabolic process"/>
    <property type="evidence" value="ECO:0000318"/>
    <property type="project" value="GO_Central"/>
</dbReference>
<dbReference type="Proteomes" id="UP000001055">
    <property type="component" value="Unassembled WGS sequence"/>
</dbReference>
<evidence type="ECO:0000256" key="1">
    <source>
        <dbReference type="SAM" id="Phobius"/>
    </source>
</evidence>
<dbReference type="PANTHER" id="PTHR34154:SF3">
    <property type="entry name" value="ALKALI-SENSITIVE LINKAGE PROTEIN 1"/>
    <property type="match status" value="1"/>
</dbReference>
<dbReference type="InterPro" id="IPR017853">
    <property type="entry name" value="GH"/>
</dbReference>
<dbReference type="RefSeq" id="XP_001793857.1">
    <property type="nucleotide sequence ID" value="XM_001793805.1"/>
</dbReference>
<protein>
    <recommendedName>
        <fullName evidence="3">Asl1-like glycosyl hydrolase catalytic domain-containing protein</fullName>
    </recommendedName>
</protein>
<dbReference type="VEuPathDB" id="FungiDB:JI435_032870"/>
<evidence type="ECO:0000313" key="5">
    <source>
        <dbReference type="Proteomes" id="UP000001055"/>
    </source>
</evidence>
<dbReference type="Gene3D" id="3.20.20.80">
    <property type="entry name" value="Glycosidases"/>
    <property type="match status" value="1"/>
</dbReference>
<dbReference type="KEGG" id="pno:SNOG_03287"/>
<reference evidence="5" key="1">
    <citation type="journal article" date="2007" name="Plant Cell">
        <title>Dothideomycete-plant interactions illuminated by genome sequencing and EST analysis of the wheat pathogen Stagonospora nodorum.</title>
        <authorList>
            <person name="Hane J.K."/>
            <person name="Lowe R.G."/>
            <person name="Solomon P.S."/>
            <person name="Tan K.C."/>
            <person name="Schoch C.L."/>
            <person name="Spatafora J.W."/>
            <person name="Crous P.W."/>
            <person name="Kodira C."/>
            <person name="Birren B.W."/>
            <person name="Galagan J.E."/>
            <person name="Torriani S.F."/>
            <person name="McDonald B.A."/>
            <person name="Oliver R.P."/>
        </authorList>
    </citation>
    <scope>NUCLEOTIDE SEQUENCE [LARGE SCALE GENOMIC DNA]</scope>
    <source>
        <strain evidence="5">SN15 / ATCC MYA-4574 / FGSC 10173</strain>
    </source>
</reference>
<feature type="chain" id="PRO_5004178475" description="Asl1-like glycosyl hydrolase catalytic domain-containing protein" evidence="2">
    <location>
        <begin position="21"/>
        <end position="384"/>
    </location>
</feature>
<sequence>MRRSILLSATATLLPLTALAQSSSPKRGLCHVKENGNTADDKIWTSGPSNPTWYYNYGKDPSAAYSSDKSLQFVPMLWGASSSDSGTPFYDSVKRQIDSGANISYVLAFNEPDGTHTTGGSNLEVNLAAARWKAEIEPLKQLGVKLGAPAVTGAQSGWNWLDNWFKACDGGCNPDFIPVHWYGNFEGMMSHVGQVTNKWPNLTVWVTEYGYPNKGLEETQMFFNMSAQAFDRWPNVTHYSYFGAFRSSVSNVGANAAMLTQNGELTDIGSWYIGGAATNNIPKSSSASRKTSFVSRLFSEPDNWKSYQITDTADAHMNNSYTFWWFHLYFVLLLLSGPAGQLSVGERMGWANNVFYAVGLTNLVRWFTEGVEMKMWARLCRGII</sequence>
<organism evidence="4 5">
    <name type="scientific">Phaeosphaeria nodorum (strain SN15 / ATCC MYA-4574 / FGSC 10173)</name>
    <name type="common">Glume blotch fungus</name>
    <name type="synonym">Parastagonospora nodorum</name>
    <dbReference type="NCBI Taxonomy" id="321614"/>
    <lineage>
        <taxon>Eukaryota</taxon>
        <taxon>Fungi</taxon>
        <taxon>Dikarya</taxon>
        <taxon>Ascomycota</taxon>
        <taxon>Pezizomycotina</taxon>
        <taxon>Dothideomycetes</taxon>
        <taxon>Pleosporomycetidae</taxon>
        <taxon>Pleosporales</taxon>
        <taxon>Pleosporineae</taxon>
        <taxon>Phaeosphaeriaceae</taxon>
        <taxon>Parastagonospora</taxon>
    </lineage>
</organism>
<dbReference type="eggNOG" id="ENOG502S2W1">
    <property type="taxonomic scope" value="Eukaryota"/>
</dbReference>
<dbReference type="FunFam" id="3.20.20.80:FF:000207">
    <property type="entry name" value="Glycoside hydrolase family 128 protein"/>
    <property type="match status" value="1"/>
</dbReference>
<dbReference type="InParanoid" id="Q0UY77"/>
<feature type="signal peptide" evidence="2">
    <location>
        <begin position="1"/>
        <end position="20"/>
    </location>
</feature>
<dbReference type="Pfam" id="PF11790">
    <property type="entry name" value="Glyco_hydro_cc"/>
    <property type="match status" value="1"/>
</dbReference>
<dbReference type="InterPro" id="IPR024655">
    <property type="entry name" value="Asl1_glyco_hydro_catalytic"/>
</dbReference>
<dbReference type="GeneID" id="5970714"/>
<feature type="domain" description="Asl1-like glycosyl hydrolase catalytic" evidence="3">
    <location>
        <begin position="37"/>
        <end position="272"/>
    </location>
</feature>
<evidence type="ECO:0000259" key="3">
    <source>
        <dbReference type="Pfam" id="PF11790"/>
    </source>
</evidence>
<keyword evidence="1" id="KW-1133">Transmembrane helix</keyword>
<keyword evidence="2" id="KW-0732">Signal</keyword>
<evidence type="ECO:0000313" key="4">
    <source>
        <dbReference type="EMBL" id="EAT90018.2"/>
    </source>
</evidence>
<dbReference type="SUPFAM" id="SSF51445">
    <property type="entry name" value="(Trans)glycosidases"/>
    <property type="match status" value="1"/>
</dbReference>
<name>Q0UY77_PHANO</name>
<dbReference type="EMBL" id="CH445328">
    <property type="protein sequence ID" value="EAT90018.2"/>
    <property type="molecule type" value="Genomic_DNA"/>
</dbReference>
<proteinExistence type="predicted"/>
<evidence type="ECO:0000256" key="2">
    <source>
        <dbReference type="SAM" id="SignalP"/>
    </source>
</evidence>
<dbReference type="GO" id="GO:0009277">
    <property type="term" value="C:fungal-type cell wall"/>
    <property type="evidence" value="ECO:0000318"/>
    <property type="project" value="GO_Central"/>
</dbReference>
<keyword evidence="1" id="KW-0812">Transmembrane</keyword>